<dbReference type="Proteomes" id="UP000612349">
    <property type="component" value="Unassembled WGS sequence"/>
</dbReference>
<dbReference type="OrthoDB" id="7540363at2"/>
<gene>
    <name evidence="1" type="ORF">GCM10010990_06340</name>
</gene>
<proteinExistence type="predicted"/>
<dbReference type="EMBL" id="BMIP01000001">
    <property type="protein sequence ID" value="GGD59678.1"/>
    <property type="molecule type" value="Genomic_DNA"/>
</dbReference>
<organism evidence="1 2">
    <name type="scientific">Croceicoccus mobilis</name>
    <dbReference type="NCBI Taxonomy" id="1703339"/>
    <lineage>
        <taxon>Bacteria</taxon>
        <taxon>Pseudomonadati</taxon>
        <taxon>Pseudomonadota</taxon>
        <taxon>Alphaproteobacteria</taxon>
        <taxon>Sphingomonadales</taxon>
        <taxon>Erythrobacteraceae</taxon>
        <taxon>Croceicoccus</taxon>
    </lineage>
</organism>
<name>A0A917DPW9_9SPHN</name>
<protein>
    <submittedName>
        <fullName evidence="1">Uncharacterized protein</fullName>
    </submittedName>
</protein>
<sequence>MQNLLDNADGRGVIALAGASGSHPALITAIDRALGELEVMRFIFDLSAFDRRGSADYAKLSPVEHVEPDDVGLRSRFTTAAPNIVISGGMRAFARMQRHFGKILDDKNIGVLMLCHLWGYPEQALANAAHSRGIPVFLIDEGPFSLPLPGEKALESSRLANRILFAGLRALKLLPRRDLGGKSVDFVLCTAPGRVERLAALGIPKDKLIPVPPPRFDALAVTAQQWREREHRQGPRRILWLHQPFGLDGKVEKDAVEQSERVLAQALSICATRHEIAVVPRIHPRASPQERMRLAQLLADHGLTVADGLGPLYDDLLACDAAVGFYSSALLEAMVCSIPVAASLIGRDSFREAAEAEKVEQLVALGIPASDDAAILARYLEQGLEIGVVPAPEGLLHDEIGMIASDGSSQVAQRLIAALP</sequence>
<dbReference type="AlphaFoldDB" id="A0A917DPW9"/>
<reference evidence="1" key="1">
    <citation type="journal article" date="2014" name="Int. J. Syst. Evol. Microbiol.">
        <title>Complete genome sequence of Corynebacterium casei LMG S-19264T (=DSM 44701T), isolated from a smear-ripened cheese.</title>
        <authorList>
            <consortium name="US DOE Joint Genome Institute (JGI-PGF)"/>
            <person name="Walter F."/>
            <person name="Albersmeier A."/>
            <person name="Kalinowski J."/>
            <person name="Ruckert C."/>
        </authorList>
    </citation>
    <scope>NUCLEOTIDE SEQUENCE</scope>
    <source>
        <strain evidence="1">CGMCC 1.15360</strain>
    </source>
</reference>
<evidence type="ECO:0000313" key="1">
    <source>
        <dbReference type="EMBL" id="GGD59678.1"/>
    </source>
</evidence>
<reference evidence="1" key="2">
    <citation type="submission" date="2020-09" db="EMBL/GenBank/DDBJ databases">
        <authorList>
            <person name="Sun Q."/>
            <person name="Zhou Y."/>
        </authorList>
    </citation>
    <scope>NUCLEOTIDE SEQUENCE</scope>
    <source>
        <strain evidence="1">CGMCC 1.15360</strain>
    </source>
</reference>
<dbReference type="SUPFAM" id="SSF53756">
    <property type="entry name" value="UDP-Glycosyltransferase/glycogen phosphorylase"/>
    <property type="match status" value="1"/>
</dbReference>
<keyword evidence="2" id="KW-1185">Reference proteome</keyword>
<dbReference type="RefSeq" id="WP_066773250.1">
    <property type="nucleotide sequence ID" value="NZ_BMIP01000001.1"/>
</dbReference>
<accession>A0A917DPW9</accession>
<evidence type="ECO:0000313" key="2">
    <source>
        <dbReference type="Proteomes" id="UP000612349"/>
    </source>
</evidence>
<comment type="caution">
    <text evidence="1">The sequence shown here is derived from an EMBL/GenBank/DDBJ whole genome shotgun (WGS) entry which is preliminary data.</text>
</comment>